<dbReference type="Pfam" id="PF00253">
    <property type="entry name" value="Ribosomal_S14"/>
    <property type="match status" value="1"/>
</dbReference>
<evidence type="ECO:0000256" key="1">
    <source>
        <dbReference type="ARBA" id="ARBA00009083"/>
    </source>
</evidence>
<dbReference type="InterPro" id="IPR001209">
    <property type="entry name" value="Ribosomal_uS14"/>
</dbReference>
<dbReference type="GO" id="GO:0005763">
    <property type="term" value="C:mitochondrial small ribosomal subunit"/>
    <property type="evidence" value="ECO:0007669"/>
    <property type="project" value="TreeGrafter"/>
</dbReference>
<dbReference type="PANTHER" id="PTHR19836:SF19">
    <property type="entry name" value="SMALL RIBOSOMAL SUBUNIT PROTEIN US14M"/>
    <property type="match status" value="1"/>
</dbReference>
<keyword evidence="3" id="KW-0687">Ribonucleoprotein</keyword>
<dbReference type="PANTHER" id="PTHR19836">
    <property type="entry name" value="30S RIBOSOMAL PROTEIN S14"/>
    <property type="match status" value="1"/>
</dbReference>
<proteinExistence type="inferred from homology"/>
<dbReference type="Proteomes" id="UP000046392">
    <property type="component" value="Unplaced"/>
</dbReference>
<reference evidence="5" key="1">
    <citation type="submission" date="2017-02" db="UniProtKB">
        <authorList>
            <consortium name="WormBaseParasite"/>
        </authorList>
    </citation>
    <scope>IDENTIFICATION</scope>
</reference>
<protein>
    <submittedName>
        <fullName evidence="5">28S ribosomal protein S14, mitochondrial</fullName>
    </submittedName>
</protein>
<name>A0A0N5C7C5_STREA</name>
<evidence type="ECO:0000313" key="4">
    <source>
        <dbReference type="Proteomes" id="UP000046392"/>
    </source>
</evidence>
<dbReference type="GO" id="GO:0006412">
    <property type="term" value="P:translation"/>
    <property type="evidence" value="ECO:0007669"/>
    <property type="project" value="InterPro"/>
</dbReference>
<evidence type="ECO:0000313" key="5">
    <source>
        <dbReference type="WBParaSite" id="SPAL_0001383900.1"/>
    </source>
</evidence>
<dbReference type="GO" id="GO:0003735">
    <property type="term" value="F:structural constituent of ribosome"/>
    <property type="evidence" value="ECO:0007669"/>
    <property type="project" value="InterPro"/>
</dbReference>
<comment type="similarity">
    <text evidence="1">Belongs to the universal ribosomal protein uS14 family.</text>
</comment>
<accession>A0A0N5C7C5</accession>
<keyword evidence="4" id="KW-1185">Reference proteome</keyword>
<evidence type="ECO:0000256" key="3">
    <source>
        <dbReference type="ARBA" id="ARBA00023274"/>
    </source>
</evidence>
<dbReference type="SUPFAM" id="SSF57716">
    <property type="entry name" value="Glucocorticoid receptor-like (DNA-binding domain)"/>
    <property type="match status" value="1"/>
</dbReference>
<dbReference type="WBParaSite" id="SPAL_0001383900.1">
    <property type="protein sequence ID" value="SPAL_0001383900.1"/>
    <property type="gene ID" value="SPAL_0001383900"/>
</dbReference>
<dbReference type="AlphaFoldDB" id="A0A0N5C7C5"/>
<organism evidence="4 5">
    <name type="scientific">Strongyloides papillosus</name>
    <name type="common">Intestinal threadworm</name>
    <dbReference type="NCBI Taxonomy" id="174720"/>
    <lineage>
        <taxon>Eukaryota</taxon>
        <taxon>Metazoa</taxon>
        <taxon>Ecdysozoa</taxon>
        <taxon>Nematoda</taxon>
        <taxon>Chromadorea</taxon>
        <taxon>Rhabditida</taxon>
        <taxon>Tylenchina</taxon>
        <taxon>Panagrolaimomorpha</taxon>
        <taxon>Strongyloidoidea</taxon>
        <taxon>Strongyloididae</taxon>
        <taxon>Strongyloides</taxon>
    </lineage>
</organism>
<sequence>MLQNFTTLFKNLTLRSGVSLSNMAIGRYCTIPPPKDENILEKVELDVDEDEEIVKPDRSREILPYNSAALAKNNLNKYPFYIEREWWKEGKRTTFWANWRQLRDVRRRQALAVCGPDRLRYKVLKENTILPQALRDEMAEKLHNMDKNSRPNLILNACMFTGRSRGKLKAYRVNRHIFRRLADHSNLCGVQRAHW</sequence>
<evidence type="ECO:0000256" key="2">
    <source>
        <dbReference type="ARBA" id="ARBA00022980"/>
    </source>
</evidence>
<keyword evidence="2" id="KW-0689">Ribosomal protein</keyword>
<dbReference type="Gene3D" id="1.10.287.1480">
    <property type="match status" value="1"/>
</dbReference>
<dbReference type="STRING" id="174720.A0A0N5C7C5"/>